<sequence length="55" mass="6163">MAIPWNCLFCLKAGLCGIIHSIIMAWPLRIANSVLPTLKVRITSSYTALRNRDYG</sequence>
<dbReference type="EMBL" id="CH476742">
    <property type="protein sequence ID" value="EIE88079.1"/>
    <property type="molecule type" value="Genomic_DNA"/>
</dbReference>
<dbReference type="InParanoid" id="I1CHZ9"/>
<name>I1CHZ9_RHIO9</name>
<dbReference type="AlphaFoldDB" id="I1CHZ9"/>
<organism evidence="1 2">
    <name type="scientific">Rhizopus delemar (strain RA 99-880 / ATCC MYA-4621 / FGSC 9543 / NRRL 43880)</name>
    <name type="common">Mucormycosis agent</name>
    <name type="synonym">Rhizopus arrhizus var. delemar</name>
    <dbReference type="NCBI Taxonomy" id="246409"/>
    <lineage>
        <taxon>Eukaryota</taxon>
        <taxon>Fungi</taxon>
        <taxon>Fungi incertae sedis</taxon>
        <taxon>Mucoromycota</taxon>
        <taxon>Mucoromycotina</taxon>
        <taxon>Mucoromycetes</taxon>
        <taxon>Mucorales</taxon>
        <taxon>Mucorineae</taxon>
        <taxon>Rhizopodaceae</taxon>
        <taxon>Rhizopus</taxon>
    </lineage>
</organism>
<reference evidence="1 2" key="1">
    <citation type="journal article" date="2009" name="PLoS Genet.">
        <title>Genomic analysis of the basal lineage fungus Rhizopus oryzae reveals a whole-genome duplication.</title>
        <authorList>
            <person name="Ma L.-J."/>
            <person name="Ibrahim A.S."/>
            <person name="Skory C."/>
            <person name="Grabherr M.G."/>
            <person name="Burger G."/>
            <person name="Butler M."/>
            <person name="Elias M."/>
            <person name="Idnurm A."/>
            <person name="Lang B.F."/>
            <person name="Sone T."/>
            <person name="Abe A."/>
            <person name="Calvo S.E."/>
            <person name="Corrochano L.M."/>
            <person name="Engels R."/>
            <person name="Fu J."/>
            <person name="Hansberg W."/>
            <person name="Kim J.-M."/>
            <person name="Kodira C.D."/>
            <person name="Koehrsen M.J."/>
            <person name="Liu B."/>
            <person name="Miranda-Saavedra D."/>
            <person name="O'Leary S."/>
            <person name="Ortiz-Castellanos L."/>
            <person name="Poulter R."/>
            <person name="Rodriguez-Romero J."/>
            <person name="Ruiz-Herrera J."/>
            <person name="Shen Y.-Q."/>
            <person name="Zeng Q."/>
            <person name="Galagan J."/>
            <person name="Birren B.W."/>
            <person name="Cuomo C.A."/>
            <person name="Wickes B.L."/>
        </authorList>
    </citation>
    <scope>NUCLEOTIDE SEQUENCE [LARGE SCALE GENOMIC DNA]</scope>
    <source>
        <strain evidence="2">RA 99-880 / ATCC MYA-4621 / FGSC 9543 / NRRL 43880</strain>
    </source>
</reference>
<evidence type="ECO:0000313" key="1">
    <source>
        <dbReference type="EMBL" id="EIE88079.1"/>
    </source>
</evidence>
<accession>I1CHZ9</accession>
<proteinExistence type="predicted"/>
<evidence type="ECO:0000313" key="2">
    <source>
        <dbReference type="Proteomes" id="UP000009138"/>
    </source>
</evidence>
<keyword evidence="2" id="KW-1185">Reference proteome</keyword>
<dbReference type="Proteomes" id="UP000009138">
    <property type="component" value="Unassembled WGS sequence"/>
</dbReference>
<dbReference type="GeneID" id="93619755"/>
<dbReference type="VEuPathDB" id="FungiDB:RO3G_12790"/>
<dbReference type="RefSeq" id="XP_067523475.1">
    <property type="nucleotide sequence ID" value="XM_067667374.1"/>
</dbReference>
<protein>
    <submittedName>
        <fullName evidence="1">Uncharacterized protein</fullName>
    </submittedName>
</protein>
<gene>
    <name evidence="1" type="ORF">RO3G_12790</name>
</gene>